<protein>
    <submittedName>
        <fullName evidence="1">Alpha-1,2-mannosidase</fullName>
    </submittedName>
</protein>
<accession>A0A090VHT3</accession>
<dbReference type="EMBL" id="BBNQ01000018">
    <property type="protein sequence ID" value="GAL64340.1"/>
    <property type="molecule type" value="Genomic_DNA"/>
</dbReference>
<sequence>MFSCKQNANQDLKINTESVIDYTAKVYPLLDTENSRWFFFSSANRPFGWLI</sequence>
<reference evidence="1 2" key="1">
    <citation type="journal article" date="2014" name="Genome Announc.">
        <title>Draft Genome Sequences of Marine Flavobacterium Algibacter lectus Strains SS8 and NR4.</title>
        <authorList>
            <person name="Takatani N."/>
            <person name="Nakanishi M."/>
            <person name="Meirelles P."/>
            <person name="Mino S."/>
            <person name="Suda W."/>
            <person name="Oshima K."/>
            <person name="Hattori M."/>
            <person name="Ohkuma M."/>
            <person name="Hosokawa M."/>
            <person name="Miyashita K."/>
            <person name="Thompson F.L."/>
            <person name="Niwa A."/>
            <person name="Sawabe T."/>
            <person name="Sawabe T."/>
        </authorList>
    </citation>
    <scope>NUCLEOTIDE SEQUENCE [LARGE SCALE GENOMIC DNA]</scope>
    <source>
        <strain evidence="1 2">JCM 19300</strain>
    </source>
</reference>
<evidence type="ECO:0000313" key="1">
    <source>
        <dbReference type="EMBL" id="GAL64340.1"/>
    </source>
</evidence>
<evidence type="ECO:0000313" key="2">
    <source>
        <dbReference type="Proteomes" id="UP000029644"/>
    </source>
</evidence>
<organism evidence="1 2">
    <name type="scientific">Algibacter lectus</name>
    <dbReference type="NCBI Taxonomy" id="221126"/>
    <lineage>
        <taxon>Bacteria</taxon>
        <taxon>Pseudomonadati</taxon>
        <taxon>Bacteroidota</taxon>
        <taxon>Flavobacteriia</taxon>
        <taxon>Flavobacteriales</taxon>
        <taxon>Flavobacteriaceae</taxon>
        <taxon>Algibacter</taxon>
    </lineage>
</organism>
<gene>
    <name evidence="1" type="ORF">JCM19300_477</name>
</gene>
<dbReference type="Proteomes" id="UP000029644">
    <property type="component" value="Unassembled WGS sequence"/>
</dbReference>
<proteinExistence type="predicted"/>
<dbReference type="AlphaFoldDB" id="A0A090VHT3"/>
<name>A0A090VHT3_9FLAO</name>
<comment type="caution">
    <text evidence="1">The sequence shown here is derived from an EMBL/GenBank/DDBJ whole genome shotgun (WGS) entry which is preliminary data.</text>
</comment>